<name>A0ABN2SPG7_9ACTN</name>
<keyword evidence="4" id="KW-1185">Reference proteome</keyword>
<feature type="region of interest" description="Disordered" evidence="1">
    <location>
        <begin position="236"/>
        <end position="262"/>
    </location>
</feature>
<protein>
    <recommendedName>
        <fullName evidence="2">CdiI immunity protein domain-containing protein</fullName>
    </recommendedName>
</protein>
<accession>A0ABN2SPG7</accession>
<reference evidence="3 4" key="1">
    <citation type="journal article" date="2019" name="Int. J. Syst. Evol. Microbiol.">
        <title>The Global Catalogue of Microorganisms (GCM) 10K type strain sequencing project: providing services to taxonomists for standard genome sequencing and annotation.</title>
        <authorList>
            <consortium name="The Broad Institute Genomics Platform"/>
            <consortium name="The Broad Institute Genome Sequencing Center for Infectious Disease"/>
            <person name="Wu L."/>
            <person name="Ma J."/>
        </authorList>
    </citation>
    <scope>NUCLEOTIDE SEQUENCE [LARGE SCALE GENOMIC DNA]</scope>
    <source>
        <strain evidence="3 4">JCM 16013</strain>
    </source>
</reference>
<dbReference type="Proteomes" id="UP001499854">
    <property type="component" value="Unassembled WGS sequence"/>
</dbReference>
<proteinExistence type="predicted"/>
<dbReference type="RefSeq" id="WP_344660673.1">
    <property type="nucleotide sequence ID" value="NZ_BAAAQM010000043.1"/>
</dbReference>
<feature type="domain" description="CdiI immunity protein" evidence="2">
    <location>
        <begin position="135"/>
        <end position="228"/>
    </location>
</feature>
<dbReference type="EMBL" id="BAAAQM010000043">
    <property type="protein sequence ID" value="GAA1990260.1"/>
    <property type="molecule type" value="Genomic_DNA"/>
</dbReference>
<evidence type="ECO:0000259" key="2">
    <source>
        <dbReference type="Pfam" id="PF18593"/>
    </source>
</evidence>
<dbReference type="InterPro" id="IPR041129">
    <property type="entry name" value="CdiI_2"/>
</dbReference>
<evidence type="ECO:0000256" key="1">
    <source>
        <dbReference type="SAM" id="MobiDB-lite"/>
    </source>
</evidence>
<comment type="caution">
    <text evidence="3">The sequence shown here is derived from an EMBL/GenBank/DDBJ whole genome shotgun (WGS) entry which is preliminary data.</text>
</comment>
<organism evidence="3 4">
    <name type="scientific">Catenulispora subtropica</name>
    <dbReference type="NCBI Taxonomy" id="450798"/>
    <lineage>
        <taxon>Bacteria</taxon>
        <taxon>Bacillati</taxon>
        <taxon>Actinomycetota</taxon>
        <taxon>Actinomycetes</taxon>
        <taxon>Catenulisporales</taxon>
        <taxon>Catenulisporaceae</taxon>
        <taxon>Catenulispora</taxon>
    </lineage>
</organism>
<gene>
    <name evidence="3" type="ORF">GCM10009838_61710</name>
</gene>
<evidence type="ECO:0000313" key="3">
    <source>
        <dbReference type="EMBL" id="GAA1990260.1"/>
    </source>
</evidence>
<evidence type="ECO:0000313" key="4">
    <source>
        <dbReference type="Proteomes" id="UP001499854"/>
    </source>
</evidence>
<dbReference type="Pfam" id="PF18593">
    <property type="entry name" value="CdiI_2"/>
    <property type="match status" value="1"/>
</dbReference>
<sequence>MTQPDIFDDDAPWAERLPELRLLLDAYSSVQRQERFTDTPDSPSKAMRSYLRMAIFYPGRAFRATAEILDTLKRGLDDPEVMSEMASMMPILAPDGRTREDCLRMMIPHLVAFTEAGERAVVGKPETSWEWRERLPNLSTLLGGYYHQDVSYEHPGPDGTLDEEAVLADYFATKSHDEAAATVFEINELLAMGSDEKFLDMATSKLGVEVVPPPGLSHEEWLSAIARDLQQRLDAVDYQPSPPPNPAYPAHDKRAWGGRPTQ</sequence>